<feature type="compositionally biased region" description="Pro residues" evidence="2">
    <location>
        <begin position="39"/>
        <end position="51"/>
    </location>
</feature>
<dbReference type="RefSeq" id="XP_007775760.1">
    <property type="nucleotide sequence ID" value="XM_007777570.1"/>
</dbReference>
<gene>
    <name evidence="4" type="ORF">CONPUDRAFT_170336</name>
</gene>
<dbReference type="InterPro" id="IPR051477">
    <property type="entry name" value="Expansin_CellWall"/>
</dbReference>
<name>R7SG28_CONPW</name>
<dbReference type="GeneID" id="19206434"/>
<feature type="signal peptide" evidence="3">
    <location>
        <begin position="1"/>
        <end position="19"/>
    </location>
</feature>
<dbReference type="InterPro" id="IPR036908">
    <property type="entry name" value="RlpA-like_sf"/>
</dbReference>
<dbReference type="CDD" id="cd22191">
    <property type="entry name" value="DPBB_RlpA_EXP_N-like"/>
    <property type="match status" value="1"/>
</dbReference>
<dbReference type="SUPFAM" id="SSF50685">
    <property type="entry name" value="Barwin-like endoglucanases"/>
    <property type="match status" value="1"/>
</dbReference>
<dbReference type="OMA" id="GRINITW"/>
<dbReference type="PANTHER" id="PTHR31836:SF28">
    <property type="entry name" value="SRCR DOMAIN-CONTAINING PROTEIN-RELATED"/>
    <property type="match status" value="1"/>
</dbReference>
<dbReference type="Proteomes" id="UP000053558">
    <property type="component" value="Unassembled WGS sequence"/>
</dbReference>
<proteinExistence type="predicted"/>
<evidence type="ECO:0000313" key="5">
    <source>
        <dbReference type="Proteomes" id="UP000053558"/>
    </source>
</evidence>
<evidence type="ECO:0000256" key="1">
    <source>
        <dbReference type="ARBA" id="ARBA00022729"/>
    </source>
</evidence>
<evidence type="ECO:0000256" key="3">
    <source>
        <dbReference type="SAM" id="SignalP"/>
    </source>
</evidence>
<sequence>MLFSSVALAVFSLAISANAAVIPEGVRNVFARQASTSTVPPPSSTVTPPPSSTVSATPSPTSTLPPFLVGTQTGDGTFYTPGLGACGITNTEQDMIVAVSETLFDTFPGYTGTNPNNNPVCNQKISATYGSITINVTVTDRCTACALTDLDFTPAGFQQFAPETAGRIHGVQWDWIDLVL</sequence>
<evidence type="ECO:0000313" key="4">
    <source>
        <dbReference type="EMBL" id="EIW74044.1"/>
    </source>
</evidence>
<dbReference type="EMBL" id="JH711595">
    <property type="protein sequence ID" value="EIW74044.1"/>
    <property type="molecule type" value="Genomic_DNA"/>
</dbReference>
<keyword evidence="1 3" id="KW-0732">Signal</keyword>
<evidence type="ECO:0000256" key="2">
    <source>
        <dbReference type="SAM" id="MobiDB-lite"/>
    </source>
</evidence>
<accession>R7SG28</accession>
<dbReference type="PANTHER" id="PTHR31836">
    <property type="match status" value="1"/>
</dbReference>
<keyword evidence="5" id="KW-1185">Reference proteome</keyword>
<feature type="compositionally biased region" description="Low complexity" evidence="2">
    <location>
        <begin position="52"/>
        <end position="65"/>
    </location>
</feature>
<protein>
    <submittedName>
        <fullName evidence="4">Plant expansin</fullName>
    </submittedName>
</protein>
<organism evidence="4 5">
    <name type="scientific">Coniophora puteana (strain RWD-64-598)</name>
    <name type="common">Brown rot fungus</name>
    <dbReference type="NCBI Taxonomy" id="741705"/>
    <lineage>
        <taxon>Eukaryota</taxon>
        <taxon>Fungi</taxon>
        <taxon>Dikarya</taxon>
        <taxon>Basidiomycota</taxon>
        <taxon>Agaricomycotina</taxon>
        <taxon>Agaricomycetes</taxon>
        <taxon>Agaricomycetidae</taxon>
        <taxon>Boletales</taxon>
        <taxon>Coniophorineae</taxon>
        <taxon>Coniophoraceae</taxon>
        <taxon>Coniophora</taxon>
    </lineage>
</organism>
<reference evidence="5" key="1">
    <citation type="journal article" date="2012" name="Science">
        <title>The Paleozoic origin of enzymatic lignin decomposition reconstructed from 31 fungal genomes.</title>
        <authorList>
            <person name="Floudas D."/>
            <person name="Binder M."/>
            <person name="Riley R."/>
            <person name="Barry K."/>
            <person name="Blanchette R.A."/>
            <person name="Henrissat B."/>
            <person name="Martinez A.T."/>
            <person name="Otillar R."/>
            <person name="Spatafora J.W."/>
            <person name="Yadav J.S."/>
            <person name="Aerts A."/>
            <person name="Benoit I."/>
            <person name="Boyd A."/>
            <person name="Carlson A."/>
            <person name="Copeland A."/>
            <person name="Coutinho P.M."/>
            <person name="de Vries R.P."/>
            <person name="Ferreira P."/>
            <person name="Findley K."/>
            <person name="Foster B."/>
            <person name="Gaskell J."/>
            <person name="Glotzer D."/>
            <person name="Gorecki P."/>
            <person name="Heitman J."/>
            <person name="Hesse C."/>
            <person name="Hori C."/>
            <person name="Igarashi K."/>
            <person name="Jurgens J.A."/>
            <person name="Kallen N."/>
            <person name="Kersten P."/>
            <person name="Kohler A."/>
            <person name="Kuees U."/>
            <person name="Kumar T.K.A."/>
            <person name="Kuo A."/>
            <person name="LaButti K."/>
            <person name="Larrondo L.F."/>
            <person name="Lindquist E."/>
            <person name="Ling A."/>
            <person name="Lombard V."/>
            <person name="Lucas S."/>
            <person name="Lundell T."/>
            <person name="Martin R."/>
            <person name="McLaughlin D.J."/>
            <person name="Morgenstern I."/>
            <person name="Morin E."/>
            <person name="Murat C."/>
            <person name="Nagy L.G."/>
            <person name="Nolan M."/>
            <person name="Ohm R.A."/>
            <person name="Patyshakuliyeva A."/>
            <person name="Rokas A."/>
            <person name="Ruiz-Duenas F.J."/>
            <person name="Sabat G."/>
            <person name="Salamov A."/>
            <person name="Samejima M."/>
            <person name="Schmutz J."/>
            <person name="Slot J.C."/>
            <person name="St John F."/>
            <person name="Stenlid J."/>
            <person name="Sun H."/>
            <person name="Sun S."/>
            <person name="Syed K."/>
            <person name="Tsang A."/>
            <person name="Wiebenga A."/>
            <person name="Young D."/>
            <person name="Pisabarro A."/>
            <person name="Eastwood D.C."/>
            <person name="Martin F."/>
            <person name="Cullen D."/>
            <person name="Grigoriev I.V."/>
            <person name="Hibbett D.S."/>
        </authorList>
    </citation>
    <scope>NUCLEOTIDE SEQUENCE [LARGE SCALE GENOMIC DNA]</scope>
    <source>
        <strain evidence="5">RWD-64-598 SS2</strain>
    </source>
</reference>
<feature type="region of interest" description="Disordered" evidence="2">
    <location>
        <begin position="35"/>
        <end position="65"/>
    </location>
</feature>
<dbReference type="AlphaFoldDB" id="R7SG28"/>
<feature type="chain" id="PRO_5004444051" evidence="3">
    <location>
        <begin position="20"/>
        <end position="180"/>
    </location>
</feature>
<dbReference type="OrthoDB" id="623670at2759"/>
<dbReference type="Gene3D" id="2.40.40.10">
    <property type="entry name" value="RlpA-like domain"/>
    <property type="match status" value="1"/>
</dbReference>
<dbReference type="eggNOG" id="ENOG502S6X4">
    <property type="taxonomic scope" value="Eukaryota"/>
</dbReference>
<dbReference type="KEGG" id="cput:CONPUDRAFT_170336"/>